<accession>A0A6P8CHT6</accession>
<dbReference type="Gene3D" id="1.10.8.430">
    <property type="entry name" value="Helical domain of apoptotic protease-activating factors"/>
    <property type="match status" value="1"/>
</dbReference>
<proteinExistence type="predicted"/>
<feature type="compositionally biased region" description="Low complexity" evidence="2">
    <location>
        <begin position="45"/>
        <end position="61"/>
    </location>
</feature>
<name>A0A6P8CHT6_PUNGR</name>
<dbReference type="SUPFAM" id="SSF52540">
    <property type="entry name" value="P-loop containing nucleoside triphosphate hydrolases"/>
    <property type="match status" value="1"/>
</dbReference>
<dbReference type="OrthoDB" id="1357022at2759"/>
<evidence type="ECO:0000256" key="2">
    <source>
        <dbReference type="SAM" id="MobiDB-lite"/>
    </source>
</evidence>
<keyword evidence="4" id="KW-1185">Reference proteome</keyword>
<feature type="domain" description="TIR" evidence="3">
    <location>
        <begin position="65"/>
        <end position="232"/>
    </location>
</feature>
<keyword evidence="1" id="KW-0520">NAD</keyword>
<feature type="region of interest" description="Disordered" evidence="2">
    <location>
        <begin position="35"/>
        <end position="61"/>
    </location>
</feature>
<dbReference type="PRINTS" id="PR00364">
    <property type="entry name" value="DISEASERSIST"/>
</dbReference>
<evidence type="ECO:0000313" key="4">
    <source>
        <dbReference type="Proteomes" id="UP000515151"/>
    </source>
</evidence>
<dbReference type="InterPro" id="IPR000157">
    <property type="entry name" value="TIR_dom"/>
</dbReference>
<dbReference type="Gene3D" id="3.40.50.10140">
    <property type="entry name" value="Toll/interleukin-1 receptor homology (TIR) domain"/>
    <property type="match status" value="1"/>
</dbReference>
<dbReference type="PANTHER" id="PTHR11017">
    <property type="entry name" value="LEUCINE-RICH REPEAT-CONTAINING PROTEIN"/>
    <property type="match status" value="1"/>
</dbReference>
<dbReference type="Proteomes" id="UP000515151">
    <property type="component" value="Chromosome 2"/>
</dbReference>
<reference evidence="4" key="1">
    <citation type="journal article" date="2020" name="Plant Biotechnol. J.">
        <title>The pomegranate (Punica granatum L.) draft genome dissects genetic divergence between soft- and hard-seeded cultivars.</title>
        <authorList>
            <person name="Luo X."/>
            <person name="Li H."/>
            <person name="Wu Z."/>
            <person name="Yao W."/>
            <person name="Zhao P."/>
            <person name="Cao D."/>
            <person name="Yu H."/>
            <person name="Li K."/>
            <person name="Poudel K."/>
            <person name="Zhao D."/>
            <person name="Zhang F."/>
            <person name="Xia X."/>
            <person name="Chen L."/>
            <person name="Wang Q."/>
            <person name="Jing D."/>
            <person name="Cao S."/>
        </authorList>
    </citation>
    <scope>NUCLEOTIDE SEQUENCE [LARGE SCALE GENOMIC DNA]</scope>
    <source>
        <strain evidence="4">cv. Tunisia</strain>
    </source>
</reference>
<dbReference type="FunFam" id="3.40.50.10140:FF:000007">
    <property type="entry name" value="Disease resistance protein (TIR-NBS-LRR class)"/>
    <property type="match status" value="1"/>
</dbReference>
<dbReference type="InterPro" id="IPR002182">
    <property type="entry name" value="NB-ARC"/>
</dbReference>
<dbReference type="InterPro" id="IPR035897">
    <property type="entry name" value="Toll_tir_struct_dom_sf"/>
</dbReference>
<dbReference type="PANTHER" id="PTHR11017:SF570">
    <property type="entry name" value="DISEASE RESISTANCE PROTEIN (TIR-NBS CLASS)-RELATED"/>
    <property type="match status" value="1"/>
</dbReference>
<dbReference type="InterPro" id="IPR044974">
    <property type="entry name" value="Disease_R_plants"/>
</dbReference>
<gene>
    <name evidence="5" type="primary">LOC116195299</name>
</gene>
<evidence type="ECO:0000313" key="5">
    <source>
        <dbReference type="RefSeq" id="XP_031380258.1"/>
    </source>
</evidence>
<evidence type="ECO:0000256" key="1">
    <source>
        <dbReference type="ARBA" id="ARBA00023027"/>
    </source>
</evidence>
<dbReference type="GO" id="GO:0007165">
    <property type="term" value="P:signal transduction"/>
    <property type="evidence" value="ECO:0007669"/>
    <property type="project" value="InterPro"/>
</dbReference>
<dbReference type="SMART" id="SM00255">
    <property type="entry name" value="TIR"/>
    <property type="match status" value="1"/>
</dbReference>
<sequence length="483" mass="54622">MYDNVLLWAFFALLFTAASVLLSAIFFPVFSSSTTPRVRTREGPEPAAGGPTPRGTDPGVDPQGFDYEVFLSFRGSDTRKRFTDFLYNSLKDSGVHVFRDDEELRVGEEIGPELLEGIRNSKISIPIFSKDYASSKWCLKELAFMVECRRAREQLVMPVFYDVTPNEVRHQAGTYERSFSQHARKYDPLVVQQWRDALAEIGALKGWELKNIANGHEGELVKLVVAKVLKELKKAYLVLPDSIVGIDDHVEAITRLLEVDASDVRIVGIHGMAGVGKTTVAKVVYNQLLDHFDSCSFLKDIRETALQHKGLEYLQSLLISKILRCERQDLTSIDEGTYELKHRLRTKKVLILLDDVDRRNQLNALAAELDWFGPGSRIIVTTRNRDVLNTSQVVAAHEVRELQPHQAFLLFCKHAFRNDLPPTDFVDISYNIVETTGGLPLALEVIGSFLAGKRMVVWEDTLKKLKSVPHTEVQAKLKIIYKH</sequence>
<protein>
    <submittedName>
        <fullName evidence="5">TMV resistance protein N-like</fullName>
    </submittedName>
</protein>
<dbReference type="PROSITE" id="PS50104">
    <property type="entry name" value="TIR"/>
    <property type="match status" value="1"/>
</dbReference>
<dbReference type="InterPro" id="IPR027417">
    <property type="entry name" value="P-loop_NTPase"/>
</dbReference>
<dbReference type="GO" id="GO:0006952">
    <property type="term" value="P:defense response"/>
    <property type="evidence" value="ECO:0007669"/>
    <property type="project" value="InterPro"/>
</dbReference>
<dbReference type="Pfam" id="PF01582">
    <property type="entry name" value="TIR"/>
    <property type="match status" value="1"/>
</dbReference>
<dbReference type="AlphaFoldDB" id="A0A6P8CHT6"/>
<dbReference type="InterPro" id="IPR042197">
    <property type="entry name" value="Apaf_helical"/>
</dbReference>
<reference evidence="5" key="2">
    <citation type="submission" date="2025-08" db="UniProtKB">
        <authorList>
            <consortium name="RefSeq"/>
        </authorList>
    </citation>
    <scope>IDENTIFICATION</scope>
    <source>
        <tissue evidence="5">Leaf</tissue>
    </source>
</reference>
<evidence type="ECO:0000259" key="3">
    <source>
        <dbReference type="PROSITE" id="PS50104"/>
    </source>
</evidence>
<dbReference type="Gene3D" id="3.40.50.300">
    <property type="entry name" value="P-loop containing nucleotide triphosphate hydrolases"/>
    <property type="match status" value="1"/>
</dbReference>
<dbReference type="GO" id="GO:0043531">
    <property type="term" value="F:ADP binding"/>
    <property type="evidence" value="ECO:0007669"/>
    <property type="project" value="InterPro"/>
</dbReference>
<dbReference type="SUPFAM" id="SSF52200">
    <property type="entry name" value="Toll/Interleukin receptor TIR domain"/>
    <property type="match status" value="1"/>
</dbReference>
<dbReference type="GeneID" id="116195299"/>
<dbReference type="RefSeq" id="XP_031380258.1">
    <property type="nucleotide sequence ID" value="XM_031524398.1"/>
</dbReference>
<organism evidence="4 5">
    <name type="scientific">Punica granatum</name>
    <name type="common">Pomegranate</name>
    <dbReference type="NCBI Taxonomy" id="22663"/>
    <lineage>
        <taxon>Eukaryota</taxon>
        <taxon>Viridiplantae</taxon>
        <taxon>Streptophyta</taxon>
        <taxon>Embryophyta</taxon>
        <taxon>Tracheophyta</taxon>
        <taxon>Spermatophyta</taxon>
        <taxon>Magnoliopsida</taxon>
        <taxon>eudicotyledons</taxon>
        <taxon>Gunneridae</taxon>
        <taxon>Pentapetalae</taxon>
        <taxon>rosids</taxon>
        <taxon>malvids</taxon>
        <taxon>Myrtales</taxon>
        <taxon>Lythraceae</taxon>
        <taxon>Punica</taxon>
    </lineage>
</organism>
<dbReference type="Pfam" id="PF00931">
    <property type="entry name" value="NB-ARC"/>
    <property type="match status" value="1"/>
</dbReference>